<gene>
    <name evidence="2" type="ORF">Pyn_13820</name>
</gene>
<comment type="caution">
    <text evidence="2">The sequence shown here is derived from an EMBL/GenBank/DDBJ whole genome shotgun (WGS) entry which is preliminary data.</text>
</comment>
<sequence>MKINSKGGKDLNLNLNLNKKSDQQQPYCFKPKAAASPPASVIPAKRRSVKRIILNDFVQFVSSLFKTNKKPKLPPKSKKKKQKIVITS</sequence>
<evidence type="ECO:0000313" key="3">
    <source>
        <dbReference type="Proteomes" id="UP000250321"/>
    </source>
</evidence>
<dbReference type="EMBL" id="PJQY01003280">
    <property type="protein sequence ID" value="PQM38758.1"/>
    <property type="molecule type" value="Genomic_DNA"/>
</dbReference>
<organism evidence="2 3">
    <name type="scientific">Prunus yedoensis var. nudiflora</name>
    <dbReference type="NCBI Taxonomy" id="2094558"/>
    <lineage>
        <taxon>Eukaryota</taxon>
        <taxon>Viridiplantae</taxon>
        <taxon>Streptophyta</taxon>
        <taxon>Embryophyta</taxon>
        <taxon>Tracheophyta</taxon>
        <taxon>Spermatophyta</taxon>
        <taxon>Magnoliopsida</taxon>
        <taxon>eudicotyledons</taxon>
        <taxon>Gunneridae</taxon>
        <taxon>Pentapetalae</taxon>
        <taxon>rosids</taxon>
        <taxon>fabids</taxon>
        <taxon>Rosales</taxon>
        <taxon>Rosaceae</taxon>
        <taxon>Amygdaloideae</taxon>
        <taxon>Amygdaleae</taxon>
        <taxon>Prunus</taxon>
    </lineage>
</organism>
<evidence type="ECO:0000256" key="1">
    <source>
        <dbReference type="SAM" id="MobiDB-lite"/>
    </source>
</evidence>
<dbReference type="Proteomes" id="UP000250321">
    <property type="component" value="Unassembled WGS sequence"/>
</dbReference>
<protein>
    <submittedName>
        <fullName evidence="2">Uncharacterized protein</fullName>
    </submittedName>
</protein>
<proteinExistence type="predicted"/>
<accession>A0A314UPE1</accession>
<reference evidence="2 3" key="1">
    <citation type="submission" date="2018-02" db="EMBL/GenBank/DDBJ databases">
        <title>Draft genome of wild Prunus yedoensis var. nudiflora.</title>
        <authorList>
            <person name="Baek S."/>
            <person name="Kim J.-H."/>
            <person name="Choi K."/>
            <person name="Kim G.-B."/>
            <person name="Cho A."/>
            <person name="Jang H."/>
            <person name="Shin C.-H."/>
            <person name="Yu H.-J."/>
            <person name="Mun J.-H."/>
        </authorList>
    </citation>
    <scope>NUCLEOTIDE SEQUENCE [LARGE SCALE GENOMIC DNA]</scope>
    <source>
        <strain evidence="3">cv. Jeju island</strain>
        <tissue evidence="2">Leaf</tissue>
    </source>
</reference>
<feature type="region of interest" description="Disordered" evidence="1">
    <location>
        <begin position="68"/>
        <end position="88"/>
    </location>
</feature>
<keyword evidence="3" id="KW-1185">Reference proteome</keyword>
<name>A0A314UPE1_PRUYE</name>
<dbReference type="AlphaFoldDB" id="A0A314UPE1"/>
<evidence type="ECO:0000313" key="2">
    <source>
        <dbReference type="EMBL" id="PQM38758.1"/>
    </source>
</evidence>